<dbReference type="AlphaFoldDB" id="A0A4R6DJ03"/>
<dbReference type="RefSeq" id="WP_166645643.1">
    <property type="nucleotide sequence ID" value="NZ_SNVW01000004.1"/>
</dbReference>
<sequence>MDSRAVRTFRVFVVVTAVVAIALGVVAIVWPRPSLVVVALLFGVYLVVAGALRVFAAVRGHGTPPAWRWTSGVVGALVGVAGLVTLLDPAVPLVVYAVLAGIGFIVEGIASLVGGFVGHPGSSRVPTIVSAVLSILGGVVVLVAPGLALTVFMVFSGIALIVVGAAALLLLPPRAAVRR</sequence>
<gene>
    <name evidence="2" type="ORF">EDF64_104134</name>
</gene>
<dbReference type="PANTHER" id="PTHR34989:SF1">
    <property type="entry name" value="PROTEIN HDED"/>
    <property type="match status" value="1"/>
</dbReference>
<keyword evidence="1" id="KW-0812">Transmembrane</keyword>
<feature type="transmembrane region" description="Helical" evidence="1">
    <location>
        <begin position="93"/>
        <end position="118"/>
    </location>
</feature>
<feature type="transmembrane region" description="Helical" evidence="1">
    <location>
        <begin position="12"/>
        <end position="30"/>
    </location>
</feature>
<evidence type="ECO:0000256" key="1">
    <source>
        <dbReference type="SAM" id="Phobius"/>
    </source>
</evidence>
<proteinExistence type="predicted"/>
<keyword evidence="1" id="KW-0472">Membrane</keyword>
<keyword evidence="1" id="KW-1133">Transmembrane helix</keyword>
<name>A0A4R6DJ03_9MICO</name>
<feature type="transmembrane region" description="Helical" evidence="1">
    <location>
        <begin position="36"/>
        <end position="55"/>
    </location>
</feature>
<dbReference type="PANTHER" id="PTHR34989">
    <property type="entry name" value="PROTEIN HDED"/>
    <property type="match status" value="1"/>
</dbReference>
<reference evidence="2 3" key="1">
    <citation type="submission" date="2019-03" db="EMBL/GenBank/DDBJ databases">
        <title>Genomic analyses of the natural microbiome of Caenorhabditis elegans.</title>
        <authorList>
            <person name="Samuel B."/>
        </authorList>
    </citation>
    <scope>NUCLEOTIDE SEQUENCE [LARGE SCALE GENOMIC DNA]</scope>
    <source>
        <strain evidence="2 3">JUb65</strain>
    </source>
</reference>
<comment type="caution">
    <text evidence="2">The sequence shown here is derived from an EMBL/GenBank/DDBJ whole genome shotgun (WGS) entry which is preliminary data.</text>
</comment>
<dbReference type="EMBL" id="SNVW01000004">
    <property type="protein sequence ID" value="TDN44731.1"/>
    <property type="molecule type" value="Genomic_DNA"/>
</dbReference>
<dbReference type="InterPro" id="IPR052712">
    <property type="entry name" value="Acid_resist_chaperone_HdeD"/>
</dbReference>
<dbReference type="Pfam" id="PF03729">
    <property type="entry name" value="DUF308"/>
    <property type="match status" value="2"/>
</dbReference>
<protein>
    <submittedName>
        <fullName evidence="2">Uncharacterized membrane protein HdeD (DUF308 family)</fullName>
    </submittedName>
</protein>
<dbReference type="Proteomes" id="UP000295764">
    <property type="component" value="Unassembled WGS sequence"/>
</dbReference>
<dbReference type="GO" id="GO:0005886">
    <property type="term" value="C:plasma membrane"/>
    <property type="evidence" value="ECO:0007669"/>
    <property type="project" value="TreeGrafter"/>
</dbReference>
<feature type="transmembrane region" description="Helical" evidence="1">
    <location>
        <begin position="67"/>
        <end position="87"/>
    </location>
</feature>
<evidence type="ECO:0000313" key="3">
    <source>
        <dbReference type="Proteomes" id="UP000295764"/>
    </source>
</evidence>
<evidence type="ECO:0000313" key="2">
    <source>
        <dbReference type="EMBL" id="TDN44731.1"/>
    </source>
</evidence>
<dbReference type="STRING" id="2035.RU06_13785"/>
<feature type="transmembrane region" description="Helical" evidence="1">
    <location>
        <begin position="125"/>
        <end position="144"/>
    </location>
</feature>
<organism evidence="2 3">
    <name type="scientific">Curtobacterium flaccumfaciens</name>
    <dbReference type="NCBI Taxonomy" id="2035"/>
    <lineage>
        <taxon>Bacteria</taxon>
        <taxon>Bacillati</taxon>
        <taxon>Actinomycetota</taxon>
        <taxon>Actinomycetes</taxon>
        <taxon>Micrococcales</taxon>
        <taxon>Microbacteriaceae</taxon>
        <taxon>Curtobacterium</taxon>
    </lineage>
</organism>
<dbReference type="InterPro" id="IPR005325">
    <property type="entry name" value="DUF308_memb"/>
</dbReference>
<accession>A0A4R6DJ03</accession>
<feature type="transmembrane region" description="Helical" evidence="1">
    <location>
        <begin position="150"/>
        <end position="171"/>
    </location>
</feature>